<organism evidence="2 3">
    <name type="scientific">Paucibacter sediminis</name>
    <dbReference type="NCBI Taxonomy" id="3019553"/>
    <lineage>
        <taxon>Bacteria</taxon>
        <taxon>Pseudomonadati</taxon>
        <taxon>Pseudomonadota</taxon>
        <taxon>Betaproteobacteria</taxon>
        <taxon>Burkholderiales</taxon>
        <taxon>Sphaerotilaceae</taxon>
        <taxon>Roseateles</taxon>
    </lineage>
</organism>
<dbReference type="AlphaFoldDB" id="A0AA95NH03"/>
<feature type="signal peptide" evidence="1">
    <location>
        <begin position="1"/>
        <end position="23"/>
    </location>
</feature>
<dbReference type="KEGG" id="pais:PFX98_11430"/>
<gene>
    <name evidence="2" type="ORF">PFX98_11430</name>
</gene>
<dbReference type="EMBL" id="CP116346">
    <property type="protein sequence ID" value="WIT14199.1"/>
    <property type="molecule type" value="Genomic_DNA"/>
</dbReference>
<evidence type="ECO:0000313" key="2">
    <source>
        <dbReference type="EMBL" id="WIT14199.1"/>
    </source>
</evidence>
<evidence type="ECO:0000256" key="1">
    <source>
        <dbReference type="SAM" id="SignalP"/>
    </source>
</evidence>
<proteinExistence type="predicted"/>
<feature type="chain" id="PRO_5041658819" evidence="1">
    <location>
        <begin position="24"/>
        <end position="210"/>
    </location>
</feature>
<keyword evidence="1" id="KW-0732">Signal</keyword>
<keyword evidence="3" id="KW-1185">Reference proteome</keyword>
<dbReference type="NCBIfam" id="NF038127">
    <property type="entry name" value="FDP_fam"/>
    <property type="match status" value="1"/>
</dbReference>
<dbReference type="RefSeq" id="WP_285235327.1">
    <property type="nucleotide sequence ID" value="NZ_CP116346.1"/>
</dbReference>
<reference evidence="2" key="1">
    <citation type="submission" date="2023-01" db="EMBL/GenBank/DDBJ databases">
        <title>Whole genome sequence of Paucibacter sp. S2-9 isolated from pond sediment.</title>
        <authorList>
            <person name="Jung J.Y."/>
        </authorList>
    </citation>
    <scope>NUCLEOTIDE SEQUENCE</scope>
    <source>
        <strain evidence="2">S2-9</strain>
    </source>
</reference>
<evidence type="ECO:0000313" key="3">
    <source>
        <dbReference type="Proteomes" id="UP001177769"/>
    </source>
</evidence>
<sequence length="210" mass="21177">MFNRISRGLTGPLLALLAGPALAAVVSLSGKLDDPSNTALVASDMGAAQFIDELASANNVALHVLHVALGGTVSVTSLGFAAGGIDPYFTLFSGTDWATAGFSASNYLHAVSVGGDFTQDLLLSAGDYTLAIGVFENLSFAENLGSGVLGDGFTALGGPLYFGDGHYAFTVTLPEAATVPEPGGALLGLTAACAAGWSARRRRPLAPNEG</sequence>
<dbReference type="Proteomes" id="UP001177769">
    <property type="component" value="Chromosome"/>
</dbReference>
<protein>
    <submittedName>
        <fullName evidence="2">DVUA0089 family protein</fullName>
    </submittedName>
</protein>
<accession>A0AA95NH03</accession>
<name>A0AA95NH03_9BURK</name>